<evidence type="ECO:0000313" key="4">
    <source>
        <dbReference type="Proteomes" id="UP000332933"/>
    </source>
</evidence>
<dbReference type="EMBL" id="CAADRA010000547">
    <property type="protein sequence ID" value="VFT80468.1"/>
    <property type="molecule type" value="Genomic_DNA"/>
</dbReference>
<keyword evidence="4" id="KW-1185">Reference proteome</keyword>
<evidence type="ECO:0000313" key="3">
    <source>
        <dbReference type="EMBL" id="VFT80468.1"/>
    </source>
</evidence>
<sequence>MQGVVRRRFAPYSLTRRLALTAILQATKVARITGVATTAVASLRGVLKSLQVLAVVADGGHKIIRQRRLWHLRRADIAACVGRSWDVASAVATMSAVVAVVLAINVRLVATSSSTCGAFSRVVHALLDVSCKTPLFGHKHLRTHRSGSLKAATGRIEVRIVNFRFGLSAIGSTAATSSFHSTPSSSIGHPHATRGSSTPSRRQWRPTWLLWWPRRLLAKTHRLFGPIHSLSPTSFVRRLLPFKLGGGMRHMFDAKLLARCPIGAV</sequence>
<feature type="region of interest" description="Disordered" evidence="1">
    <location>
        <begin position="180"/>
        <end position="201"/>
    </location>
</feature>
<dbReference type="AlphaFoldDB" id="A0A485KA48"/>
<evidence type="ECO:0000256" key="1">
    <source>
        <dbReference type="SAM" id="MobiDB-lite"/>
    </source>
</evidence>
<name>A0A485KA48_9STRA</name>
<accession>A0A485KA48</accession>
<dbReference type="EMBL" id="VJMH01000547">
    <property type="protein sequence ID" value="KAF0715604.1"/>
    <property type="molecule type" value="Genomic_DNA"/>
</dbReference>
<evidence type="ECO:0000313" key="2">
    <source>
        <dbReference type="EMBL" id="KAF0715604.1"/>
    </source>
</evidence>
<proteinExistence type="predicted"/>
<organism evidence="3 4">
    <name type="scientific">Aphanomyces stellatus</name>
    <dbReference type="NCBI Taxonomy" id="120398"/>
    <lineage>
        <taxon>Eukaryota</taxon>
        <taxon>Sar</taxon>
        <taxon>Stramenopiles</taxon>
        <taxon>Oomycota</taxon>
        <taxon>Saprolegniomycetes</taxon>
        <taxon>Saprolegniales</taxon>
        <taxon>Verrucalvaceae</taxon>
        <taxon>Aphanomyces</taxon>
    </lineage>
</organism>
<protein>
    <submittedName>
        <fullName evidence="3">Aste57867_3298 protein</fullName>
    </submittedName>
</protein>
<gene>
    <name evidence="3" type="primary">Aste57867_3298</name>
    <name evidence="2" type="ORF">As57867_003288</name>
    <name evidence="3" type="ORF">ASTE57867_3298</name>
</gene>
<reference evidence="3 4" key="1">
    <citation type="submission" date="2019-03" db="EMBL/GenBank/DDBJ databases">
        <authorList>
            <person name="Gaulin E."/>
            <person name="Dumas B."/>
        </authorList>
    </citation>
    <scope>NUCLEOTIDE SEQUENCE [LARGE SCALE GENOMIC DNA]</scope>
    <source>
        <strain evidence="3">CBS 568.67</strain>
    </source>
</reference>
<dbReference type="Proteomes" id="UP000332933">
    <property type="component" value="Unassembled WGS sequence"/>
</dbReference>
<reference evidence="2" key="2">
    <citation type="submission" date="2019-06" db="EMBL/GenBank/DDBJ databases">
        <title>Genomics analysis of Aphanomyces spp. identifies a new class of oomycete effector associated with host adaptation.</title>
        <authorList>
            <person name="Gaulin E."/>
        </authorList>
    </citation>
    <scope>NUCLEOTIDE SEQUENCE</scope>
    <source>
        <strain evidence="2">CBS 578.67</strain>
    </source>
</reference>